<sequence length="363" mass="40913">MTECSMRYNYLGNSGLKVSNICLGTLTFGESERGRPGQANEELSHQLMDRFVEKGGNYIDTANNYQLGLSEKIVGSWLKKRQNRESLVIATKARMAMNFDDPNGIGLSRKHILWTVEESLKRLQTDYIDLYQMHIWDAATPIEESLRTMDDLVRSGKVRYVGVSNFTGWQLQKTADVCKYMGLQKVVSLQAQYSLLVRGLEYELVDVCKNEGIGILPWSPLKGGWLTGKARHGVPPPRGSRMSFVEADRRREYESHPSYSCFADDPQVNDILDKVDRIAKEQGKTMAQVSLRWLLQKDTVPSVVIGAKTLQQLNENMGASSGWELNDSQSHAGCTPTGRPVEERVTANCNSPSRDFTRNMYVD</sequence>
<dbReference type="InterPro" id="IPR023210">
    <property type="entry name" value="NADP_OxRdtase_dom"/>
</dbReference>
<proteinExistence type="inferred from homology"/>
<accession>A0ABM0MUE2</accession>
<dbReference type="PANTHER" id="PTHR43364">
    <property type="entry name" value="NADH-SPECIFIC METHYLGLYOXAL REDUCTASE-RELATED"/>
    <property type="match status" value="1"/>
</dbReference>
<evidence type="ECO:0000259" key="4">
    <source>
        <dbReference type="Pfam" id="PF00248"/>
    </source>
</evidence>
<gene>
    <name evidence="6" type="primary">LOC100368387</name>
</gene>
<evidence type="ECO:0000313" key="6">
    <source>
        <dbReference type="RefSeq" id="XP_006823633.1"/>
    </source>
</evidence>
<dbReference type="GeneID" id="100368387"/>
<dbReference type="PANTHER" id="PTHR43364:SF4">
    <property type="entry name" value="NAD(P)-LINKED OXIDOREDUCTASE SUPERFAMILY PROTEIN"/>
    <property type="match status" value="1"/>
</dbReference>
<comment type="similarity">
    <text evidence="2">Belongs to the aldo/keto reductase family. Aldo/keto reductase 2 subfamily.</text>
</comment>
<dbReference type="InterPro" id="IPR036812">
    <property type="entry name" value="NAD(P)_OxRdtase_dom_sf"/>
</dbReference>
<organism evidence="5 6">
    <name type="scientific">Saccoglossus kowalevskii</name>
    <name type="common">Acorn worm</name>
    <dbReference type="NCBI Taxonomy" id="10224"/>
    <lineage>
        <taxon>Eukaryota</taxon>
        <taxon>Metazoa</taxon>
        <taxon>Hemichordata</taxon>
        <taxon>Enteropneusta</taxon>
        <taxon>Harrimaniidae</taxon>
        <taxon>Saccoglossus</taxon>
    </lineage>
</organism>
<dbReference type="PRINTS" id="PR00069">
    <property type="entry name" value="ALDKETRDTASE"/>
</dbReference>
<dbReference type="RefSeq" id="XP_006823633.1">
    <property type="nucleotide sequence ID" value="XM_006823570.1"/>
</dbReference>
<evidence type="ECO:0000256" key="3">
    <source>
        <dbReference type="SAM" id="MobiDB-lite"/>
    </source>
</evidence>
<evidence type="ECO:0000256" key="2">
    <source>
        <dbReference type="ARBA" id="ARBA00038157"/>
    </source>
</evidence>
<reference evidence="6" key="1">
    <citation type="submission" date="2025-08" db="UniProtKB">
        <authorList>
            <consortium name="RefSeq"/>
        </authorList>
    </citation>
    <scope>IDENTIFICATION</scope>
    <source>
        <tissue evidence="6">Testes</tissue>
    </source>
</reference>
<feature type="region of interest" description="Disordered" evidence="3">
    <location>
        <begin position="321"/>
        <end position="340"/>
    </location>
</feature>
<dbReference type="InterPro" id="IPR020471">
    <property type="entry name" value="AKR"/>
</dbReference>
<dbReference type="Proteomes" id="UP000694865">
    <property type="component" value="Unplaced"/>
</dbReference>
<evidence type="ECO:0000256" key="1">
    <source>
        <dbReference type="ARBA" id="ARBA00023002"/>
    </source>
</evidence>
<protein>
    <submittedName>
        <fullName evidence="6">Sterigmatocystin biosynthesis dehydrogenase stcV-like</fullName>
    </submittedName>
</protein>
<name>A0ABM0MUE2_SACKO</name>
<dbReference type="InterPro" id="IPR018170">
    <property type="entry name" value="Aldo/ket_reductase_CS"/>
</dbReference>
<dbReference type="CDD" id="cd19081">
    <property type="entry name" value="AKR_AKR9C1"/>
    <property type="match status" value="1"/>
</dbReference>
<dbReference type="SUPFAM" id="SSF51430">
    <property type="entry name" value="NAD(P)-linked oxidoreductase"/>
    <property type="match status" value="1"/>
</dbReference>
<dbReference type="Pfam" id="PF00248">
    <property type="entry name" value="Aldo_ket_red"/>
    <property type="match status" value="1"/>
</dbReference>
<keyword evidence="1" id="KW-0560">Oxidoreductase</keyword>
<feature type="domain" description="NADP-dependent oxidoreductase" evidence="4">
    <location>
        <begin position="20"/>
        <end position="329"/>
    </location>
</feature>
<dbReference type="InterPro" id="IPR050523">
    <property type="entry name" value="AKR_Detox_Biosynth"/>
</dbReference>
<keyword evidence="5" id="KW-1185">Reference proteome</keyword>
<dbReference type="Gene3D" id="3.20.20.100">
    <property type="entry name" value="NADP-dependent oxidoreductase domain"/>
    <property type="match status" value="1"/>
</dbReference>
<evidence type="ECO:0000313" key="5">
    <source>
        <dbReference type="Proteomes" id="UP000694865"/>
    </source>
</evidence>
<dbReference type="PROSITE" id="PS00062">
    <property type="entry name" value="ALDOKETO_REDUCTASE_2"/>
    <property type="match status" value="1"/>
</dbReference>